<reference evidence="1 2" key="1">
    <citation type="journal article" date="2016" name="Nat. Commun.">
        <title>Thousands of microbial genomes shed light on interconnected biogeochemical processes in an aquifer system.</title>
        <authorList>
            <person name="Anantharaman K."/>
            <person name="Brown C.T."/>
            <person name="Hug L.A."/>
            <person name="Sharon I."/>
            <person name="Castelle C.J."/>
            <person name="Probst A.J."/>
            <person name="Thomas B.C."/>
            <person name="Singh A."/>
            <person name="Wilkins M.J."/>
            <person name="Karaoz U."/>
            <person name="Brodie E.L."/>
            <person name="Williams K.H."/>
            <person name="Hubbard S.S."/>
            <person name="Banfield J.F."/>
        </authorList>
    </citation>
    <scope>NUCLEOTIDE SEQUENCE [LARGE SCALE GENOMIC DNA]</scope>
</reference>
<dbReference type="AlphaFoldDB" id="A0A1F7F0P5"/>
<gene>
    <name evidence="1" type="ORF">A2519_22055</name>
</gene>
<name>A0A1F7F0P5_UNCRA</name>
<comment type="caution">
    <text evidence="1">The sequence shown here is derived from an EMBL/GenBank/DDBJ whole genome shotgun (WGS) entry which is preliminary data.</text>
</comment>
<dbReference type="Proteomes" id="UP000179243">
    <property type="component" value="Unassembled WGS sequence"/>
</dbReference>
<sequence length="410" mass="47812">MVYRNQSEGLQKEVPADQLWVSYPDFENKLYDPHARLPEVVPLTTGPKFHWFSYYDKFETDPDERYALAMEVDFEGRSPAAHDVIKIGMIDLLNANKWVELGLSRAWSWQQGCMLQWRPCSNDEVLWNDREDGKFVCHILNVRSGKKRTLPHAVYHVHPKGKWALCADFARIEFMRPGYGYAGIEDLHRMALAPASIGMRLMDLDSGSAKDIFSYQQIAAIPYPHMDARDDRHYMYVFEWSPDGRRFVFLNRWRSANGNWLGFRTRMFSAAFDGSDLRLVTDKPYISHFTWRDPSHIAMWRDGAYRLCADDGSFREETILEATNGHLSFFAGGDWMIADTYHDKNGNQNPYLYHLPTQRIIPLGHFYIPEKYRSGELRCDLHPRIMRSGKKIIVDSTHGNNGRQLYMIHI</sequence>
<dbReference type="InterPro" id="IPR011042">
    <property type="entry name" value="6-blade_b-propeller_TolB-like"/>
</dbReference>
<protein>
    <recommendedName>
        <fullName evidence="3">Oligogalacturonate lyase domain-containing protein</fullName>
    </recommendedName>
</protein>
<evidence type="ECO:0008006" key="3">
    <source>
        <dbReference type="Google" id="ProtNLM"/>
    </source>
</evidence>
<organism evidence="1 2">
    <name type="scientific">Candidatus Raymondbacteria bacterium RIFOXYD12_FULL_49_13</name>
    <dbReference type="NCBI Taxonomy" id="1817890"/>
    <lineage>
        <taxon>Bacteria</taxon>
        <taxon>Raymondiibacteriota</taxon>
    </lineage>
</organism>
<dbReference type="EMBL" id="MFYX01000153">
    <property type="protein sequence ID" value="OGK00133.1"/>
    <property type="molecule type" value="Genomic_DNA"/>
</dbReference>
<evidence type="ECO:0000313" key="1">
    <source>
        <dbReference type="EMBL" id="OGK00133.1"/>
    </source>
</evidence>
<evidence type="ECO:0000313" key="2">
    <source>
        <dbReference type="Proteomes" id="UP000179243"/>
    </source>
</evidence>
<dbReference type="Gene3D" id="2.120.10.30">
    <property type="entry name" value="TolB, C-terminal domain"/>
    <property type="match status" value="1"/>
</dbReference>
<accession>A0A1F7F0P5</accession>
<proteinExistence type="predicted"/>
<dbReference type="SUPFAM" id="SSF82171">
    <property type="entry name" value="DPP6 N-terminal domain-like"/>
    <property type="match status" value="1"/>
</dbReference>